<sequence>MAPVTSTFLVPFLLLNLGLSVALPIQLLIALPAEDATKLSKGLQRTIDDLEDGMNASVVLIPEDVTGIIDVMCEEIENSGPHVVLSFLPNQRTFYVNMVAGQVGLPALTLTRDYTDLALKVNTTISGFFSMDYRCIYRSVFVV</sequence>
<accession>A0AAV6UGH5</accession>
<evidence type="ECO:0000313" key="3">
    <source>
        <dbReference type="Proteomes" id="UP000827092"/>
    </source>
</evidence>
<keyword evidence="3" id="KW-1185">Reference proteome</keyword>
<dbReference type="Proteomes" id="UP000827092">
    <property type="component" value="Unassembled WGS sequence"/>
</dbReference>
<comment type="caution">
    <text evidence="2">The sequence shown here is derived from an EMBL/GenBank/DDBJ whole genome shotgun (WGS) entry which is preliminary data.</text>
</comment>
<reference evidence="2 3" key="1">
    <citation type="journal article" date="2022" name="Nat. Ecol. Evol.">
        <title>A masculinizing supergene underlies an exaggerated male reproductive morph in a spider.</title>
        <authorList>
            <person name="Hendrickx F."/>
            <person name="De Corte Z."/>
            <person name="Sonet G."/>
            <person name="Van Belleghem S.M."/>
            <person name="Kostlbacher S."/>
            <person name="Vangestel C."/>
        </authorList>
    </citation>
    <scope>NUCLEOTIDE SEQUENCE [LARGE SCALE GENOMIC DNA]</scope>
    <source>
        <strain evidence="2">W744_W776</strain>
    </source>
</reference>
<evidence type="ECO:0008006" key="4">
    <source>
        <dbReference type="Google" id="ProtNLM"/>
    </source>
</evidence>
<name>A0AAV6UGH5_9ARAC</name>
<keyword evidence="1" id="KW-0732">Signal</keyword>
<dbReference type="EMBL" id="JAFNEN010000424">
    <property type="protein sequence ID" value="KAG8183287.1"/>
    <property type="molecule type" value="Genomic_DNA"/>
</dbReference>
<feature type="chain" id="PRO_5044000641" description="Receptor ligand binding region domain-containing protein" evidence="1">
    <location>
        <begin position="23"/>
        <end position="143"/>
    </location>
</feature>
<evidence type="ECO:0000256" key="1">
    <source>
        <dbReference type="SAM" id="SignalP"/>
    </source>
</evidence>
<evidence type="ECO:0000313" key="2">
    <source>
        <dbReference type="EMBL" id="KAG8183287.1"/>
    </source>
</evidence>
<feature type="signal peptide" evidence="1">
    <location>
        <begin position="1"/>
        <end position="22"/>
    </location>
</feature>
<dbReference type="AlphaFoldDB" id="A0AAV6UGH5"/>
<gene>
    <name evidence="2" type="ORF">JTE90_004907</name>
</gene>
<organism evidence="2 3">
    <name type="scientific">Oedothorax gibbosus</name>
    <dbReference type="NCBI Taxonomy" id="931172"/>
    <lineage>
        <taxon>Eukaryota</taxon>
        <taxon>Metazoa</taxon>
        <taxon>Ecdysozoa</taxon>
        <taxon>Arthropoda</taxon>
        <taxon>Chelicerata</taxon>
        <taxon>Arachnida</taxon>
        <taxon>Araneae</taxon>
        <taxon>Araneomorphae</taxon>
        <taxon>Entelegynae</taxon>
        <taxon>Araneoidea</taxon>
        <taxon>Linyphiidae</taxon>
        <taxon>Erigoninae</taxon>
        <taxon>Oedothorax</taxon>
    </lineage>
</organism>
<protein>
    <recommendedName>
        <fullName evidence="4">Receptor ligand binding region domain-containing protein</fullName>
    </recommendedName>
</protein>
<proteinExistence type="predicted"/>